<dbReference type="Pfam" id="PF20469">
    <property type="entry name" value="OLD-like_TOPRIM"/>
    <property type="match status" value="1"/>
</dbReference>
<dbReference type="PANTHER" id="PTHR43581:SF4">
    <property type="entry name" value="ATP_GTP PHOSPHATASE"/>
    <property type="match status" value="1"/>
</dbReference>
<dbReference type="Pfam" id="PF13175">
    <property type="entry name" value="AAA_15"/>
    <property type="match status" value="1"/>
</dbReference>
<reference evidence="2 3" key="1">
    <citation type="submission" date="2017-05" db="EMBL/GenBank/DDBJ databases">
        <authorList>
            <person name="Varghese N."/>
            <person name="Submissions S."/>
        </authorList>
    </citation>
    <scope>NUCLEOTIDE SEQUENCE [LARGE SCALE GENOMIC DNA]</scope>
    <source>
        <strain evidence="2 3">DSM 21194</strain>
    </source>
</reference>
<dbReference type="Gene3D" id="3.40.50.300">
    <property type="entry name" value="P-loop containing nucleotide triphosphate hydrolases"/>
    <property type="match status" value="1"/>
</dbReference>
<keyword evidence="2" id="KW-0255">Endonuclease</keyword>
<keyword evidence="2" id="KW-0378">Hydrolase</keyword>
<dbReference type="AlphaFoldDB" id="A0A521F8P5"/>
<dbReference type="SUPFAM" id="SSF52540">
    <property type="entry name" value="P-loop containing nucleoside triphosphate hydrolases"/>
    <property type="match status" value="1"/>
</dbReference>
<organism evidence="2 3">
    <name type="scientific">Fodinibius sediminis</name>
    <dbReference type="NCBI Taxonomy" id="1214077"/>
    <lineage>
        <taxon>Bacteria</taxon>
        <taxon>Pseudomonadati</taxon>
        <taxon>Balneolota</taxon>
        <taxon>Balneolia</taxon>
        <taxon>Balneolales</taxon>
        <taxon>Balneolaceae</taxon>
        <taxon>Fodinibius</taxon>
    </lineage>
</organism>
<dbReference type="RefSeq" id="WP_142716001.1">
    <property type="nucleotide sequence ID" value="NZ_FXTH01000026.1"/>
</dbReference>
<dbReference type="InterPro" id="IPR034139">
    <property type="entry name" value="TOPRIM_OLD"/>
</dbReference>
<feature type="domain" description="AAA+ ATPase" evidence="1">
    <location>
        <begin position="21"/>
        <end position="368"/>
    </location>
</feature>
<dbReference type="InterPro" id="IPR027417">
    <property type="entry name" value="P-loop_NTPase"/>
</dbReference>
<dbReference type="EMBL" id="FXTH01000026">
    <property type="protein sequence ID" value="SMO92523.1"/>
    <property type="molecule type" value="Genomic_DNA"/>
</dbReference>
<dbReference type="OrthoDB" id="9805802at2"/>
<dbReference type="SMART" id="SM00382">
    <property type="entry name" value="AAA"/>
    <property type="match status" value="1"/>
</dbReference>
<evidence type="ECO:0000259" key="1">
    <source>
        <dbReference type="SMART" id="SM00382"/>
    </source>
</evidence>
<dbReference type="PANTHER" id="PTHR43581">
    <property type="entry name" value="ATP/GTP PHOSPHATASE"/>
    <property type="match status" value="1"/>
</dbReference>
<dbReference type="InterPro" id="IPR051396">
    <property type="entry name" value="Bact_Antivir_Def_Nuclease"/>
</dbReference>
<dbReference type="GO" id="GO:0004519">
    <property type="term" value="F:endonuclease activity"/>
    <property type="evidence" value="ECO:0007669"/>
    <property type="project" value="UniProtKB-KW"/>
</dbReference>
<protein>
    <submittedName>
        <fullName evidence="2">Predicted ATP-dependent endonuclease of the OLD family, contains P-loop ATPase and TOPRIM domains</fullName>
    </submittedName>
</protein>
<dbReference type="InterPro" id="IPR003593">
    <property type="entry name" value="AAA+_ATPase"/>
</dbReference>
<keyword evidence="3" id="KW-1185">Reference proteome</keyword>
<evidence type="ECO:0000313" key="3">
    <source>
        <dbReference type="Proteomes" id="UP000317593"/>
    </source>
</evidence>
<gene>
    <name evidence="2" type="ORF">SAMN06265218_12613</name>
</gene>
<dbReference type="InterPro" id="IPR041685">
    <property type="entry name" value="AAA_GajA/Old/RecF-like"/>
</dbReference>
<name>A0A521F8P5_9BACT</name>
<proteinExistence type="predicted"/>
<dbReference type="Proteomes" id="UP000317593">
    <property type="component" value="Unassembled WGS sequence"/>
</dbReference>
<dbReference type="CDD" id="cd01026">
    <property type="entry name" value="TOPRIM_OLD"/>
    <property type="match status" value="1"/>
</dbReference>
<keyword evidence="2" id="KW-0540">Nuclease</keyword>
<accession>A0A521F8P5</accession>
<evidence type="ECO:0000313" key="2">
    <source>
        <dbReference type="EMBL" id="SMO92523.1"/>
    </source>
</evidence>
<sequence length="544" mass="62961">MIISSLEIENFRCFKSLNLDIEQLTSIVGENGVGKTTILNAIHFALSPYYLSSRISISDFHHESTEEISIVLRFDESFIAKLPDGWYSREVPCIGVALVIKKRKRATSGKAFSDGFTTYHYLIPDDSDSKVTRHENGWSMPRKMDSSDRFKFSQRHLLIRNAEETELPKSFLFDKNRENQAKIGFNSTLQNLTEDLNWRFRKNIEDIESELIESWDETYNLILNNLSGSQLKATIKPLKEKLIEIIGDEFNDLELSLLKLQEPFSKGFFSLRKDSHQIERDAMGSGISMFLTFLFLDIISNLSNRQIVIMIDEPELHLHPQFQKKLYKYLADSENQIIYTSHSENFIDIGLWKGIRRLDRDFEVHPIEENLNEELTYRGQTKKVSSQLDDLHKYYLNKSSLTKEHNEILFARKCILVEGPIEKYAFDVLPTEFGYNFDELTTIKANGKGKLKNMQLICRAFGIPYFTIFDLDGNSFEDDQENKALQSFALGDNYYAFDNSFEHVIGTQNADYKTSESMAKIESLEALPEPIESLFESIDSFLYT</sequence>